<evidence type="ECO:0000256" key="1">
    <source>
        <dbReference type="ARBA" id="ARBA00006219"/>
    </source>
</evidence>
<evidence type="ECO:0000256" key="5">
    <source>
        <dbReference type="ARBA" id="ARBA00022741"/>
    </source>
</evidence>
<evidence type="ECO:0000256" key="4">
    <source>
        <dbReference type="ARBA" id="ARBA00022679"/>
    </source>
</evidence>
<organism evidence="10 11">
    <name type="scientific">Mangrovivirga cuniculi</name>
    <dbReference type="NCBI Taxonomy" id="2715131"/>
    <lineage>
        <taxon>Bacteria</taxon>
        <taxon>Pseudomonadati</taxon>
        <taxon>Bacteroidota</taxon>
        <taxon>Cytophagia</taxon>
        <taxon>Cytophagales</taxon>
        <taxon>Mangrovivirgaceae</taxon>
        <taxon>Mangrovivirga</taxon>
    </lineage>
</organism>
<dbReference type="EC" id="2.7.1.175" evidence="2"/>
<keyword evidence="5" id="KW-0547">Nucleotide-binding</keyword>
<name>A0A4D7JK49_9BACT</name>
<evidence type="ECO:0000256" key="2">
    <source>
        <dbReference type="ARBA" id="ARBA00011962"/>
    </source>
</evidence>
<dbReference type="KEGG" id="fpf:DCC35_11545"/>
<sequence>MEPLIRAVHTTHKWQEVFEDPLFRDAFIEEWVPQYITKRRWFAGKSTPVKVFKIERILPLPTDFGYYYHVIVEVIYEPGYTETYLLPLSFVTVLPEEESIQILGKCVIEEKSGYLVEAVYLEDYRNALFNHIIKSSKTNIGVDNFFVFERGKIMTEKEGDRIHSKLLDVEQSNTSIIYNDRYILKIYRKLFMDHNPDHELVRFLSEYAEFTHAPSYGGSVSWVRSGNFTVSIALMTELIPNDGEGWEYMLQKIETAFDNFLSSDLNISELPKLKYLKRMKASSIPDQYRELIGNDFLNNIEILAKRTAQMHVALASNKIDRHFVPRSYNSDFSVWLKNRLIYIFENRYNMLESNLHKLEGVGLDYAHEFIAHKSDIIKHFLSFDELKLNSKRIRIHGDYHLGQVLLTDNDFFILDFEGEPESTIRDRKVKQSPLKDVAGMFRSFHYAIYATLFKSDKYRDNKDECSLLGSKLFRVITNVFMDKYCRIAFKNNLDIGYNDEIKYLLKYHLLEKAVYELGYELNARPDWAIIPLKGIMQILKVEENEK</sequence>
<comment type="catalytic activity">
    <reaction evidence="8">
        <text>D-maltose + ATP = alpha-maltose 1-phosphate + ADP + H(+)</text>
        <dbReference type="Rhea" id="RHEA:31915"/>
        <dbReference type="ChEBI" id="CHEBI:15378"/>
        <dbReference type="ChEBI" id="CHEBI:17306"/>
        <dbReference type="ChEBI" id="CHEBI:30616"/>
        <dbReference type="ChEBI" id="CHEBI:63576"/>
        <dbReference type="ChEBI" id="CHEBI:456216"/>
        <dbReference type="EC" id="2.7.1.175"/>
    </reaction>
</comment>
<evidence type="ECO:0000256" key="6">
    <source>
        <dbReference type="ARBA" id="ARBA00022840"/>
    </source>
</evidence>
<gene>
    <name evidence="10" type="ORF">DCC35_11545</name>
</gene>
<evidence type="ECO:0000256" key="3">
    <source>
        <dbReference type="ARBA" id="ARBA00013882"/>
    </source>
</evidence>
<dbReference type="OrthoDB" id="9806009at2"/>
<evidence type="ECO:0000313" key="10">
    <source>
        <dbReference type="EMBL" id="QCK15333.1"/>
    </source>
</evidence>
<dbReference type="SUPFAM" id="SSF56112">
    <property type="entry name" value="Protein kinase-like (PK-like)"/>
    <property type="match status" value="1"/>
</dbReference>
<keyword evidence="4" id="KW-0808">Transferase</keyword>
<dbReference type="Proteomes" id="UP000298616">
    <property type="component" value="Chromosome"/>
</dbReference>
<comment type="similarity">
    <text evidence="1">Belongs to the aminoglycoside phosphotransferase family.</text>
</comment>
<dbReference type="GO" id="GO:0005524">
    <property type="term" value="F:ATP binding"/>
    <property type="evidence" value="ECO:0007669"/>
    <property type="project" value="UniProtKB-KW"/>
</dbReference>
<evidence type="ECO:0000313" key="11">
    <source>
        <dbReference type="Proteomes" id="UP000298616"/>
    </source>
</evidence>
<dbReference type="Gene3D" id="3.90.1200.10">
    <property type="match status" value="1"/>
</dbReference>
<feature type="domain" description="Maltokinase N-terminal cap" evidence="9">
    <location>
        <begin position="35"/>
        <end position="119"/>
    </location>
</feature>
<evidence type="ECO:0000256" key="7">
    <source>
        <dbReference type="ARBA" id="ARBA00031251"/>
    </source>
</evidence>
<keyword evidence="6" id="KW-0067">ATP-binding</keyword>
<dbReference type="RefSeq" id="WP_137090930.1">
    <property type="nucleotide sequence ID" value="NZ_CP028923.1"/>
</dbReference>
<dbReference type="Pfam" id="PF18085">
    <property type="entry name" value="Mak_N_cap"/>
    <property type="match status" value="1"/>
</dbReference>
<keyword evidence="11" id="KW-1185">Reference proteome</keyword>
<reference evidence="10 11" key="1">
    <citation type="submission" date="2018-04" db="EMBL/GenBank/DDBJ databases">
        <title>Complete genome uncultured novel isolate.</title>
        <authorList>
            <person name="Merlino G."/>
        </authorList>
    </citation>
    <scope>NUCLEOTIDE SEQUENCE [LARGE SCALE GENOMIC DNA]</scope>
    <source>
        <strain evidence="11">R1DC9</strain>
    </source>
</reference>
<evidence type="ECO:0000256" key="8">
    <source>
        <dbReference type="ARBA" id="ARBA00049067"/>
    </source>
</evidence>
<protein>
    <recommendedName>
        <fullName evidence="3">Maltokinase</fullName>
        <ecNumber evidence="2">2.7.1.175</ecNumber>
    </recommendedName>
    <alternativeName>
        <fullName evidence="7">Maltose-1-phosphate synthase</fullName>
    </alternativeName>
</protein>
<dbReference type="EMBL" id="CP028923">
    <property type="protein sequence ID" value="QCK15333.1"/>
    <property type="molecule type" value="Genomic_DNA"/>
</dbReference>
<evidence type="ECO:0000259" key="9">
    <source>
        <dbReference type="Pfam" id="PF18085"/>
    </source>
</evidence>
<dbReference type="AlphaFoldDB" id="A0A4D7JK49"/>
<accession>A0A4D7JK49</accession>
<dbReference type="GO" id="GO:0016740">
    <property type="term" value="F:transferase activity"/>
    <property type="evidence" value="ECO:0007669"/>
    <property type="project" value="UniProtKB-KW"/>
</dbReference>
<dbReference type="InterPro" id="IPR011009">
    <property type="entry name" value="Kinase-like_dom_sf"/>
</dbReference>
<proteinExistence type="inferred from homology"/>
<dbReference type="InterPro" id="IPR040999">
    <property type="entry name" value="Mak_N_cap"/>
</dbReference>